<dbReference type="Pfam" id="PF14344">
    <property type="entry name" value="DUF4397"/>
    <property type="match status" value="1"/>
</dbReference>
<gene>
    <name evidence="2" type="ORF">EZ428_02820</name>
</gene>
<sequence length="230" mass="25043">MKLTFNYKALLAATALSLGLISCSKNDDYIPPAISGISIIHASPTTEKLDVFINNTKISVNDFSFGTKMDYLNAYSGKRKFDVAKTGTTTSLKSQEFTLEPQEGYSLFVIDKLENINLLFLKDDFTQPAAGKARIRFVNLSPDAEALNLAIAGSATDLFTNKAFKEYSTFESIDAAEKVTFNIKNKTTGANEVVLADVKIEAGKVYTLYAKGLKATADATKFGAAIFTHK</sequence>
<accession>A0A4R0N1V6</accession>
<protein>
    <submittedName>
        <fullName evidence="2">DUF4397 domain-containing protein</fullName>
    </submittedName>
</protein>
<dbReference type="EMBL" id="SJSK01000001">
    <property type="protein sequence ID" value="TCC93720.1"/>
    <property type="molecule type" value="Genomic_DNA"/>
</dbReference>
<evidence type="ECO:0000313" key="2">
    <source>
        <dbReference type="EMBL" id="TCC93720.1"/>
    </source>
</evidence>
<evidence type="ECO:0000259" key="1">
    <source>
        <dbReference type="Pfam" id="PF14344"/>
    </source>
</evidence>
<comment type="caution">
    <text evidence="2">The sequence shown here is derived from an EMBL/GenBank/DDBJ whole genome shotgun (WGS) entry which is preliminary data.</text>
</comment>
<dbReference type="AlphaFoldDB" id="A0A4R0N1V6"/>
<organism evidence="2 3">
    <name type="scientific">Pedobacter frigiditerrae</name>
    <dbReference type="NCBI Taxonomy" id="2530452"/>
    <lineage>
        <taxon>Bacteria</taxon>
        <taxon>Pseudomonadati</taxon>
        <taxon>Bacteroidota</taxon>
        <taxon>Sphingobacteriia</taxon>
        <taxon>Sphingobacteriales</taxon>
        <taxon>Sphingobacteriaceae</taxon>
        <taxon>Pedobacter</taxon>
    </lineage>
</organism>
<reference evidence="2 3" key="1">
    <citation type="submission" date="2019-02" db="EMBL/GenBank/DDBJ databases">
        <title>Pedobacter sp. RP-1-13 sp. nov., isolated from Arctic soil.</title>
        <authorList>
            <person name="Dahal R.H."/>
        </authorList>
    </citation>
    <scope>NUCLEOTIDE SEQUENCE [LARGE SCALE GENOMIC DNA]</scope>
    <source>
        <strain evidence="2 3">RP-1-13</strain>
    </source>
</reference>
<dbReference type="InterPro" id="IPR025510">
    <property type="entry name" value="DUF4397"/>
</dbReference>
<proteinExistence type="predicted"/>
<name>A0A4R0N1V6_9SPHI</name>
<dbReference type="PROSITE" id="PS51257">
    <property type="entry name" value="PROKAR_LIPOPROTEIN"/>
    <property type="match status" value="1"/>
</dbReference>
<keyword evidence="3" id="KW-1185">Reference proteome</keyword>
<dbReference type="Proteomes" id="UP000292884">
    <property type="component" value="Unassembled WGS sequence"/>
</dbReference>
<dbReference type="RefSeq" id="WP_131551586.1">
    <property type="nucleotide sequence ID" value="NZ_SJSK01000001.1"/>
</dbReference>
<feature type="domain" description="DUF4397" evidence="1">
    <location>
        <begin position="36"/>
        <end position="149"/>
    </location>
</feature>
<evidence type="ECO:0000313" key="3">
    <source>
        <dbReference type="Proteomes" id="UP000292884"/>
    </source>
</evidence>
<dbReference type="OrthoDB" id="9792011at2"/>